<evidence type="ECO:0000259" key="1">
    <source>
        <dbReference type="Pfam" id="PF12146"/>
    </source>
</evidence>
<evidence type="ECO:0000313" key="2">
    <source>
        <dbReference type="EMBL" id="CAH0991748.1"/>
    </source>
</evidence>
<feature type="domain" description="Serine aminopeptidase S33" evidence="1">
    <location>
        <begin position="31"/>
        <end position="295"/>
    </location>
</feature>
<dbReference type="RefSeq" id="WP_237444449.1">
    <property type="nucleotide sequence ID" value="NZ_CAKLPX010000002.1"/>
</dbReference>
<protein>
    <submittedName>
        <fullName evidence="2">Monoacylglycerol lipase</fullName>
        <ecNumber evidence="2">3.1.1.23</ecNumber>
    </submittedName>
</protein>
<dbReference type="InterPro" id="IPR051044">
    <property type="entry name" value="MAG_DAG_Lipase"/>
</dbReference>
<dbReference type="PANTHER" id="PTHR11614">
    <property type="entry name" value="PHOSPHOLIPASE-RELATED"/>
    <property type="match status" value="1"/>
</dbReference>
<evidence type="ECO:0000313" key="3">
    <source>
        <dbReference type="Proteomes" id="UP000838100"/>
    </source>
</evidence>
<dbReference type="EMBL" id="CAKLPX010000002">
    <property type="protein sequence ID" value="CAH0991748.1"/>
    <property type="molecule type" value="Genomic_DNA"/>
</dbReference>
<dbReference type="EC" id="3.1.1.23" evidence="2"/>
<dbReference type="InterPro" id="IPR029058">
    <property type="entry name" value="AB_hydrolase_fold"/>
</dbReference>
<dbReference type="SUPFAM" id="SSF53474">
    <property type="entry name" value="alpha/beta-Hydrolases"/>
    <property type="match status" value="1"/>
</dbReference>
<accession>A0ABN8EJB7</accession>
<dbReference type="Pfam" id="PF12146">
    <property type="entry name" value="Hydrolase_4"/>
    <property type="match status" value="1"/>
</dbReference>
<gene>
    <name evidence="2" type="ORF">SIN8267_01862</name>
</gene>
<organism evidence="2 3">
    <name type="scientific">Sinobacterium norvegicum</name>
    <dbReference type="NCBI Taxonomy" id="1641715"/>
    <lineage>
        <taxon>Bacteria</taxon>
        <taxon>Pseudomonadati</taxon>
        <taxon>Pseudomonadota</taxon>
        <taxon>Gammaproteobacteria</taxon>
        <taxon>Cellvibrionales</taxon>
        <taxon>Spongiibacteraceae</taxon>
        <taxon>Sinobacterium</taxon>
    </lineage>
</organism>
<sequence>MPAATSRATKHAIQRPGKTDIEVFLWPSTQPINGVIQLLHGMAEHIERYQWLAEQLNSAGWHVIGHNHRGHGAQTANPGHYDCYDDERNGWQGVLNDVFAVADYARQQWPQQPLVLLGHSMGSFIAQHCVMQQPLSYQAMILSGSNKPNQLLLRSLKPILWFERTVHNLQHHSSLIDKLSFSSFNRQVGGGRTGFEWLSRDPQQVDAYIDDPLCGQLSTVGLWCDFSDAMLRITPAAIACVPAALPVYILSGDNDPVGEMGKGVSKLAAMWRHNGNTVDFKLYPDGRHELFNDTNRQQVVDDLLPWLAEQ</sequence>
<keyword evidence="2" id="KW-0378">Hydrolase</keyword>
<dbReference type="GO" id="GO:0047372">
    <property type="term" value="F:monoacylglycerol lipase activity"/>
    <property type="evidence" value="ECO:0007669"/>
    <property type="project" value="UniProtKB-EC"/>
</dbReference>
<reference evidence="2" key="1">
    <citation type="submission" date="2021-12" db="EMBL/GenBank/DDBJ databases">
        <authorList>
            <person name="Rodrigo-Torres L."/>
            <person name="Arahal R. D."/>
            <person name="Lucena T."/>
        </authorList>
    </citation>
    <scope>NUCLEOTIDE SEQUENCE</scope>
    <source>
        <strain evidence="2">CECT 8267</strain>
    </source>
</reference>
<name>A0ABN8EJB7_9GAMM</name>
<comment type="caution">
    <text evidence="2">The sequence shown here is derived from an EMBL/GenBank/DDBJ whole genome shotgun (WGS) entry which is preliminary data.</text>
</comment>
<proteinExistence type="predicted"/>
<keyword evidence="3" id="KW-1185">Reference proteome</keyword>
<dbReference type="Gene3D" id="3.40.50.1820">
    <property type="entry name" value="alpha/beta hydrolase"/>
    <property type="match status" value="1"/>
</dbReference>
<dbReference type="InterPro" id="IPR022742">
    <property type="entry name" value="Hydrolase_4"/>
</dbReference>
<dbReference type="Proteomes" id="UP000838100">
    <property type="component" value="Unassembled WGS sequence"/>
</dbReference>